<name>A0AAE0BH28_9CHLO</name>
<evidence type="ECO:0000313" key="2">
    <source>
        <dbReference type="EMBL" id="KAK3236446.1"/>
    </source>
</evidence>
<protein>
    <submittedName>
        <fullName evidence="2">Uncharacterized protein</fullName>
    </submittedName>
</protein>
<comment type="caution">
    <text evidence="2">The sequence shown here is derived from an EMBL/GenBank/DDBJ whole genome shotgun (WGS) entry which is preliminary data.</text>
</comment>
<accession>A0AAE0BH28</accession>
<evidence type="ECO:0000313" key="3">
    <source>
        <dbReference type="Proteomes" id="UP001190700"/>
    </source>
</evidence>
<keyword evidence="3" id="KW-1185">Reference proteome</keyword>
<reference evidence="2 3" key="1">
    <citation type="journal article" date="2015" name="Genome Biol. Evol.">
        <title>Comparative Genomics of a Bacterivorous Green Alga Reveals Evolutionary Causalities and Consequences of Phago-Mixotrophic Mode of Nutrition.</title>
        <authorList>
            <person name="Burns J.A."/>
            <person name="Paasch A."/>
            <person name="Narechania A."/>
            <person name="Kim E."/>
        </authorList>
    </citation>
    <scope>NUCLEOTIDE SEQUENCE [LARGE SCALE GENOMIC DNA]</scope>
    <source>
        <strain evidence="2 3">PLY_AMNH</strain>
    </source>
</reference>
<gene>
    <name evidence="2" type="ORF">CYMTET_53414</name>
</gene>
<feature type="compositionally biased region" description="Low complexity" evidence="1">
    <location>
        <begin position="86"/>
        <end position="100"/>
    </location>
</feature>
<feature type="region of interest" description="Disordered" evidence="1">
    <location>
        <begin position="40"/>
        <end position="60"/>
    </location>
</feature>
<dbReference type="EMBL" id="LGRX02035035">
    <property type="protein sequence ID" value="KAK3236446.1"/>
    <property type="molecule type" value="Genomic_DNA"/>
</dbReference>
<proteinExistence type="predicted"/>
<feature type="compositionally biased region" description="Basic and acidic residues" evidence="1">
    <location>
        <begin position="40"/>
        <end position="51"/>
    </location>
</feature>
<organism evidence="2 3">
    <name type="scientific">Cymbomonas tetramitiformis</name>
    <dbReference type="NCBI Taxonomy" id="36881"/>
    <lineage>
        <taxon>Eukaryota</taxon>
        <taxon>Viridiplantae</taxon>
        <taxon>Chlorophyta</taxon>
        <taxon>Pyramimonadophyceae</taxon>
        <taxon>Pyramimonadales</taxon>
        <taxon>Pyramimonadaceae</taxon>
        <taxon>Cymbomonas</taxon>
    </lineage>
</organism>
<dbReference type="AlphaFoldDB" id="A0AAE0BH28"/>
<feature type="region of interest" description="Disordered" evidence="1">
    <location>
        <begin position="86"/>
        <end position="108"/>
    </location>
</feature>
<dbReference type="Proteomes" id="UP001190700">
    <property type="component" value="Unassembled WGS sequence"/>
</dbReference>
<evidence type="ECO:0000256" key="1">
    <source>
        <dbReference type="SAM" id="MobiDB-lite"/>
    </source>
</evidence>
<sequence length="108" mass="11050">MGAPRGFSVGDVAGGLHNLADSQSRWDEGRKFALNHIHVETDDVRDGKDGDDGADYSTDEDAFLDDEDSLAMSPCVPAQGCYTTTTSTDASGTAGIPALAGGAGADRG</sequence>